<keyword evidence="10" id="KW-1185">Reference proteome</keyword>
<dbReference type="EMBL" id="QESZ01000008">
    <property type="protein sequence ID" value="PWD74643.1"/>
    <property type="molecule type" value="Genomic_DNA"/>
</dbReference>
<dbReference type="AlphaFoldDB" id="A0AAP6S2R6"/>
<dbReference type="Pfam" id="PF02086">
    <property type="entry name" value="MethyltransfD12"/>
    <property type="match status" value="1"/>
</dbReference>
<dbReference type="PANTHER" id="PTHR30481">
    <property type="entry name" value="DNA ADENINE METHYLASE"/>
    <property type="match status" value="1"/>
</dbReference>
<dbReference type="GO" id="GO:0009007">
    <property type="term" value="F:site-specific DNA-methyltransferase (adenine-specific) activity"/>
    <property type="evidence" value="ECO:0007669"/>
    <property type="project" value="UniProtKB-EC"/>
</dbReference>
<evidence type="ECO:0000313" key="10">
    <source>
        <dbReference type="Proteomes" id="UP000266633"/>
    </source>
</evidence>
<dbReference type="Gene3D" id="3.40.50.150">
    <property type="entry name" value="Vaccinia Virus protein VP39"/>
    <property type="match status" value="1"/>
</dbReference>
<organism evidence="7 9">
    <name type="scientific">Dickeya dianthicola</name>
    <dbReference type="NCBI Taxonomy" id="204039"/>
    <lineage>
        <taxon>Bacteria</taxon>
        <taxon>Pseudomonadati</taxon>
        <taxon>Pseudomonadota</taxon>
        <taxon>Gammaproteobacteria</taxon>
        <taxon>Enterobacterales</taxon>
        <taxon>Pectobacteriaceae</taxon>
        <taxon>Dickeya</taxon>
    </lineage>
</organism>
<dbReference type="InterPro" id="IPR023095">
    <property type="entry name" value="Ade_MeTrfase_dom_2"/>
</dbReference>
<comment type="catalytic activity">
    <reaction evidence="6">
        <text>a 2'-deoxyadenosine in DNA + S-adenosyl-L-methionine = an N(6)-methyl-2'-deoxyadenosine in DNA + S-adenosyl-L-homocysteine + H(+)</text>
        <dbReference type="Rhea" id="RHEA:15197"/>
        <dbReference type="Rhea" id="RHEA-COMP:12418"/>
        <dbReference type="Rhea" id="RHEA-COMP:12419"/>
        <dbReference type="ChEBI" id="CHEBI:15378"/>
        <dbReference type="ChEBI" id="CHEBI:57856"/>
        <dbReference type="ChEBI" id="CHEBI:59789"/>
        <dbReference type="ChEBI" id="CHEBI:90615"/>
        <dbReference type="ChEBI" id="CHEBI:90616"/>
        <dbReference type="EC" id="2.1.1.72"/>
    </reaction>
</comment>
<dbReference type="InterPro" id="IPR012263">
    <property type="entry name" value="M_m6A_EcoRV"/>
</dbReference>
<keyword evidence="5" id="KW-0949">S-adenosyl-L-methionine</keyword>
<keyword evidence="3 7" id="KW-0489">Methyltransferase</keyword>
<evidence type="ECO:0000256" key="2">
    <source>
        <dbReference type="ARBA" id="ARBA00011900"/>
    </source>
</evidence>
<reference evidence="7 9" key="1">
    <citation type="submission" date="2018-05" db="EMBL/GenBank/DDBJ databases">
        <title>Genomic diversity of pathogens causing Blackleg of Potato in Pakistan.</title>
        <authorList>
            <person name="Sarfraz S."/>
            <person name="Riaz K."/>
            <person name="Oulghazi S."/>
            <person name="Cigna J."/>
            <person name="Sahi S.T."/>
            <person name="Khan S.H."/>
            <person name="Hameed A."/>
            <person name="Faure D."/>
        </authorList>
    </citation>
    <scope>NUCLEOTIDE SEQUENCE [LARGE SCALE GENOMIC DNA]</scope>
    <source>
        <strain evidence="7 9">SS70</strain>
    </source>
</reference>
<dbReference type="PANTHER" id="PTHR30481:SF2">
    <property type="entry name" value="SITE-SPECIFIC DNA-METHYLTRANSFERASE (ADENINE-SPECIFIC)"/>
    <property type="match status" value="1"/>
</dbReference>
<keyword evidence="4" id="KW-0808">Transferase</keyword>
<name>A0AAP6S2R6_9GAMM</name>
<gene>
    <name evidence="8" type="ORF">D5077_07920</name>
    <name evidence="7" type="ORF">DF213_05165</name>
</gene>
<dbReference type="InterPro" id="IPR029063">
    <property type="entry name" value="SAM-dependent_MTases_sf"/>
</dbReference>
<protein>
    <recommendedName>
        <fullName evidence="2">site-specific DNA-methyltransferase (adenine-specific)</fullName>
        <ecNumber evidence="2">2.1.1.72</ecNumber>
    </recommendedName>
</protein>
<dbReference type="GO" id="GO:0009307">
    <property type="term" value="P:DNA restriction-modification system"/>
    <property type="evidence" value="ECO:0007669"/>
    <property type="project" value="InterPro"/>
</dbReference>
<dbReference type="Gene3D" id="1.10.1020.10">
    <property type="entry name" value="Adenine-specific Methyltransferase, Domain 2"/>
    <property type="match status" value="1"/>
</dbReference>
<evidence type="ECO:0000256" key="3">
    <source>
        <dbReference type="ARBA" id="ARBA00022603"/>
    </source>
</evidence>
<dbReference type="REBASE" id="491020">
    <property type="entry name" value="M.DdiLI04ORF3955P"/>
</dbReference>
<dbReference type="GO" id="GO:0032259">
    <property type="term" value="P:methylation"/>
    <property type="evidence" value="ECO:0007669"/>
    <property type="project" value="UniProtKB-KW"/>
</dbReference>
<evidence type="ECO:0000256" key="5">
    <source>
        <dbReference type="ARBA" id="ARBA00022691"/>
    </source>
</evidence>
<evidence type="ECO:0000313" key="8">
    <source>
        <dbReference type="EMBL" id="RJL74604.1"/>
    </source>
</evidence>
<dbReference type="EMBL" id="QZDO01000023">
    <property type="protein sequence ID" value="RJL74604.1"/>
    <property type="molecule type" value="Genomic_DNA"/>
</dbReference>
<dbReference type="GO" id="GO:0043565">
    <property type="term" value="F:sequence-specific DNA binding"/>
    <property type="evidence" value="ECO:0007669"/>
    <property type="project" value="TreeGrafter"/>
</dbReference>
<evidence type="ECO:0000256" key="1">
    <source>
        <dbReference type="ARBA" id="ARBA00006594"/>
    </source>
</evidence>
<dbReference type="Proteomes" id="UP000266633">
    <property type="component" value="Unassembled WGS sequence"/>
</dbReference>
<comment type="caution">
    <text evidence="7">The sequence shown here is derived from an EMBL/GenBank/DDBJ whole genome shotgun (WGS) entry which is preliminary data.</text>
</comment>
<evidence type="ECO:0000313" key="9">
    <source>
        <dbReference type="Proteomes" id="UP000245055"/>
    </source>
</evidence>
<dbReference type="Proteomes" id="UP000245055">
    <property type="component" value="Unassembled WGS sequence"/>
</dbReference>
<dbReference type="PRINTS" id="PR00505">
    <property type="entry name" value="D12N6MTFRASE"/>
</dbReference>
<accession>A0AAP6S2R6</accession>
<dbReference type="PIRSF" id="PIRSF000398">
    <property type="entry name" value="M_m6A_EcoRV"/>
    <property type="match status" value="1"/>
</dbReference>
<evidence type="ECO:0000313" key="7">
    <source>
        <dbReference type="EMBL" id="PWD74643.1"/>
    </source>
</evidence>
<dbReference type="GO" id="GO:0006298">
    <property type="term" value="P:mismatch repair"/>
    <property type="evidence" value="ECO:0007669"/>
    <property type="project" value="TreeGrafter"/>
</dbReference>
<dbReference type="InterPro" id="IPR012327">
    <property type="entry name" value="MeTrfase_D12"/>
</dbReference>
<reference evidence="8 10" key="2">
    <citation type="submission" date="2018-09" db="EMBL/GenBank/DDBJ databases">
        <title>Phylogenetic diversity of Pectobacterium and Dickeya strains causing blackleg disease of potato in Morocco.</title>
        <authorList>
            <person name="Oulghazi S."/>
            <person name="Moumni M."/>
            <person name="Faure D."/>
        </authorList>
    </citation>
    <scope>NUCLEOTIDE SEQUENCE [LARGE SCALE GENOMIC DNA]</scope>
    <source>
        <strain evidence="8 10">S4.16.03.LID</strain>
    </source>
</reference>
<evidence type="ECO:0000256" key="6">
    <source>
        <dbReference type="ARBA" id="ARBA00047942"/>
    </source>
</evidence>
<proteinExistence type="inferred from homology"/>
<evidence type="ECO:0000256" key="4">
    <source>
        <dbReference type="ARBA" id="ARBA00022679"/>
    </source>
</evidence>
<comment type="similarity">
    <text evidence="1">Belongs to the N(4)/N(6)-methyltransferase family.</text>
</comment>
<sequence length="286" mass="32376">MRFYTPLRYPGGKGKLSYYIKSLLEANLITDGYYVEPYAGGAAIALDLVVNEYVRNIIINDADPAVYSFWHSVMHETDALCTMIEECNVTMDTWYEQKEVISSDNPENSLALGFAAFFLNRTNRSGILKAGVIGGKAQSGEWKMDVRFKKDDLISRINKISGYKNRIKVTNLDAIELLLNIKNLTSGSDKLLVYLDPPYYVKGQDLYRNYYEHKDHVAVKNALSESGINNWLVSYDNAEEIKEIYSAFRQSEYSLSYTAQSKRVGKEVMIFSDSLIIPDVNLGKAA</sequence>
<dbReference type="RefSeq" id="WP_024108278.1">
    <property type="nucleotide sequence ID" value="NZ_CP031560.1"/>
</dbReference>
<dbReference type="EC" id="2.1.1.72" evidence="2"/>
<dbReference type="REBASE" id="491120">
    <property type="entry name" value="M.DdiLI01ORF3965P"/>
</dbReference>
<dbReference type="SUPFAM" id="SSF53335">
    <property type="entry name" value="S-adenosyl-L-methionine-dependent methyltransferases"/>
    <property type="match status" value="1"/>
</dbReference>
<dbReference type="GO" id="GO:1904047">
    <property type="term" value="F:S-adenosyl-L-methionine binding"/>
    <property type="evidence" value="ECO:0007669"/>
    <property type="project" value="TreeGrafter"/>
</dbReference>
<dbReference type="GeneID" id="49320714"/>